<reference evidence="3" key="1">
    <citation type="journal article" date="2020" name="Sci. Rep.">
        <title>First characterization of the complete mitochondrial genome of fungal plant-pathogen Monilinia laxa which represents the mobile intron rich structure.</title>
        <authorList>
            <person name="Yildiz G."/>
            <person name="Ozkilinc H."/>
        </authorList>
    </citation>
    <scope>NUCLEOTIDE SEQUENCE</scope>
</reference>
<dbReference type="GeneID" id="60235911"/>
<dbReference type="GO" id="GO:0005739">
    <property type="term" value="C:mitochondrion"/>
    <property type="evidence" value="ECO:0007669"/>
    <property type="project" value="UniProtKB-ARBA"/>
</dbReference>
<dbReference type="SUPFAM" id="SSF55608">
    <property type="entry name" value="Homing endonucleases"/>
    <property type="match status" value="2"/>
</dbReference>
<geneLocation type="mitochondrion" evidence="3"/>
<protein>
    <submittedName>
        <fullName evidence="3">LAGLIDADG endonuclease</fullName>
    </submittedName>
</protein>
<evidence type="ECO:0000256" key="1">
    <source>
        <dbReference type="SAM" id="Phobius"/>
    </source>
</evidence>
<keyword evidence="1" id="KW-0472">Membrane</keyword>
<dbReference type="InterPro" id="IPR027434">
    <property type="entry name" value="Homing_endonucl"/>
</dbReference>
<dbReference type="EMBL" id="MN881998">
    <property type="protein sequence ID" value="QOE17448.1"/>
    <property type="molecule type" value="Genomic_DNA"/>
</dbReference>
<proteinExistence type="predicted"/>
<sequence length="458" mass="52657">MTSTTFFFVFIPILAVILLAVNLIFAPHNPKIWNGKSIINWDKLSNSGNALKILIPSHIWKYMSGWSNYSGFLLDCFGIVRNLINKVKSQNIYESLIGNRGSKSVLYNYNTVKEQRVNGSCIKYNNKKYNLMLRCTLVGFERSYQIKIPSNSINLIRNLSTLESKLDPSYVTGFTDGEGSFMLTIIKDNKYKTGWRVACRFAISLHKKDIILLNKIKNFFNTGNVYYTGKDASQYRVESLKGLENIINHFDKYPLKTKKQVDYNLFKLAYNLIKNKNHTTKDGLLKLVALKAGMNRGLNDELLLTFPDIVPILIPENFLNKSIEPFWLSGFTDAEGCFSVVVFKNKTSKYGEAIKLSFILTQSIRDEYLIKSLIEYLGCGYTSLDDRGTIDFKVSNFSSIKDIIIPYFKKYSLYGNKFLDFADFSKVVLLMENKKHLTQEGLDEIKKIRDKMNTNRKQ</sequence>
<dbReference type="InterPro" id="IPR051289">
    <property type="entry name" value="LAGLIDADG_Endonuclease"/>
</dbReference>
<dbReference type="GO" id="GO:0004519">
    <property type="term" value="F:endonuclease activity"/>
    <property type="evidence" value="ECO:0007669"/>
    <property type="project" value="UniProtKB-KW"/>
</dbReference>
<evidence type="ECO:0000313" key="3">
    <source>
        <dbReference type="EMBL" id="QOE17448.1"/>
    </source>
</evidence>
<dbReference type="PANTHER" id="PTHR36181">
    <property type="entry name" value="INTRON-ENCODED ENDONUCLEASE AI3-RELATED"/>
    <property type="match status" value="1"/>
</dbReference>
<dbReference type="InterPro" id="IPR004860">
    <property type="entry name" value="LAGLIDADG_dom"/>
</dbReference>
<keyword evidence="3" id="KW-0496">Mitochondrion</keyword>
<dbReference type="RefSeq" id="YP_009945084.1">
    <property type="nucleotide sequence ID" value="NC_051483.1"/>
</dbReference>
<dbReference type="AlphaFoldDB" id="A0A7L8EY69"/>
<name>A0A7L8EY69_MONLA</name>
<dbReference type="PANTHER" id="PTHR36181:SF4">
    <property type="entry name" value="LAGLIDADG ENDONUCLEASE"/>
    <property type="match status" value="1"/>
</dbReference>
<dbReference type="FunFam" id="3.10.28.10:FF:000010">
    <property type="entry name" value="LAGLIDADG homing endonuclease I-LtrII"/>
    <property type="match status" value="1"/>
</dbReference>
<keyword evidence="1" id="KW-0812">Transmembrane</keyword>
<dbReference type="Gene3D" id="3.10.28.10">
    <property type="entry name" value="Homing endonucleases"/>
    <property type="match status" value="2"/>
</dbReference>
<accession>A0A7L8EY69</accession>
<feature type="domain" description="Homing endonuclease LAGLIDADG" evidence="2">
    <location>
        <begin position="172"/>
        <end position="269"/>
    </location>
</feature>
<keyword evidence="1" id="KW-1133">Transmembrane helix</keyword>
<keyword evidence="3" id="KW-0255">Endonuclease</keyword>
<dbReference type="Pfam" id="PF00961">
    <property type="entry name" value="LAGLIDADG_1"/>
    <property type="match status" value="2"/>
</dbReference>
<feature type="domain" description="Homing endonuclease LAGLIDADG" evidence="2">
    <location>
        <begin position="328"/>
        <end position="428"/>
    </location>
</feature>
<keyword evidence="3" id="KW-0378">Hydrolase</keyword>
<feature type="transmembrane region" description="Helical" evidence="1">
    <location>
        <begin position="6"/>
        <end position="26"/>
    </location>
</feature>
<evidence type="ECO:0000259" key="2">
    <source>
        <dbReference type="Pfam" id="PF00961"/>
    </source>
</evidence>
<keyword evidence="3" id="KW-0540">Nuclease</keyword>
<organism evidence="3">
    <name type="scientific">Monilinia laxa</name>
    <name type="common">Brown rot fungus</name>
    <name type="synonym">Sclerotinia laxa</name>
    <dbReference type="NCBI Taxonomy" id="61186"/>
    <lineage>
        <taxon>Eukaryota</taxon>
        <taxon>Fungi</taxon>
        <taxon>Dikarya</taxon>
        <taxon>Ascomycota</taxon>
        <taxon>Pezizomycotina</taxon>
        <taxon>Leotiomycetes</taxon>
        <taxon>Helotiales</taxon>
        <taxon>Sclerotiniaceae</taxon>
        <taxon>Monilinia</taxon>
    </lineage>
</organism>